<evidence type="ECO:0000256" key="4">
    <source>
        <dbReference type="ARBA" id="ARBA00022833"/>
    </source>
</evidence>
<dbReference type="PANTHER" id="PTHR46481">
    <property type="entry name" value="ZINC FINGER BED DOMAIN-CONTAINING PROTEIN 4"/>
    <property type="match status" value="1"/>
</dbReference>
<gene>
    <name evidence="6" type="ORF">HICCMSTLAB_LOCUS11184</name>
</gene>
<dbReference type="OrthoDB" id="7699906at2759"/>
<dbReference type="SMART" id="SM00614">
    <property type="entry name" value="ZnF_BED"/>
    <property type="match status" value="1"/>
</dbReference>
<comment type="subcellular location">
    <subcellularLocation>
        <location evidence="1">Nucleus</location>
    </subcellularLocation>
</comment>
<accession>A0A8J2HM70</accession>
<evidence type="ECO:0000313" key="6">
    <source>
        <dbReference type="EMBL" id="CAG5102788.1"/>
    </source>
</evidence>
<keyword evidence="7" id="KW-1185">Reference proteome</keyword>
<keyword evidence="4" id="KW-0862">Zinc</keyword>
<comment type="caution">
    <text evidence="6">The sequence shown here is derived from an EMBL/GenBank/DDBJ whole genome shotgun (WGS) entry which is preliminary data.</text>
</comment>
<dbReference type="SUPFAM" id="SSF140996">
    <property type="entry name" value="Hermes dimerisation domain"/>
    <property type="match status" value="1"/>
</dbReference>
<keyword evidence="3" id="KW-0863">Zinc-finger</keyword>
<dbReference type="GO" id="GO:0008270">
    <property type="term" value="F:zinc ion binding"/>
    <property type="evidence" value="ECO:0007669"/>
    <property type="project" value="UniProtKB-KW"/>
</dbReference>
<evidence type="ECO:0000256" key="3">
    <source>
        <dbReference type="ARBA" id="ARBA00022771"/>
    </source>
</evidence>
<organism evidence="6 7">
    <name type="scientific">Cotesia congregata</name>
    <name type="common">Parasitoid wasp</name>
    <name type="synonym">Apanteles congregatus</name>
    <dbReference type="NCBI Taxonomy" id="51543"/>
    <lineage>
        <taxon>Eukaryota</taxon>
        <taxon>Metazoa</taxon>
        <taxon>Ecdysozoa</taxon>
        <taxon>Arthropoda</taxon>
        <taxon>Hexapoda</taxon>
        <taxon>Insecta</taxon>
        <taxon>Pterygota</taxon>
        <taxon>Neoptera</taxon>
        <taxon>Endopterygota</taxon>
        <taxon>Hymenoptera</taxon>
        <taxon>Apocrita</taxon>
        <taxon>Ichneumonoidea</taxon>
        <taxon>Braconidae</taxon>
        <taxon>Microgastrinae</taxon>
        <taxon>Cotesia</taxon>
    </lineage>
</organism>
<evidence type="ECO:0000313" key="7">
    <source>
        <dbReference type="Proteomes" id="UP000786811"/>
    </source>
</evidence>
<dbReference type="AlphaFoldDB" id="A0A8J2HM70"/>
<keyword evidence="5" id="KW-0539">Nucleus</keyword>
<proteinExistence type="predicted"/>
<name>A0A8J2HM70_COTCN</name>
<evidence type="ECO:0000256" key="2">
    <source>
        <dbReference type="ARBA" id="ARBA00022723"/>
    </source>
</evidence>
<dbReference type="Proteomes" id="UP000786811">
    <property type="component" value="Unassembled WGS sequence"/>
</dbReference>
<reference evidence="6" key="1">
    <citation type="submission" date="2021-04" db="EMBL/GenBank/DDBJ databases">
        <authorList>
            <person name="Chebbi M.A.C M."/>
        </authorList>
    </citation>
    <scope>NUCLEOTIDE SEQUENCE</scope>
</reference>
<protein>
    <submittedName>
        <fullName evidence="6">Uncharacterized protein</fullName>
    </submittedName>
</protein>
<evidence type="ECO:0000256" key="5">
    <source>
        <dbReference type="ARBA" id="ARBA00023242"/>
    </source>
</evidence>
<dbReference type="EMBL" id="CAJNRD030001123">
    <property type="protein sequence ID" value="CAG5102788.1"/>
    <property type="molecule type" value="Genomic_DNA"/>
</dbReference>
<dbReference type="PANTHER" id="PTHR46481:SF10">
    <property type="entry name" value="ZINC FINGER BED DOMAIN-CONTAINING PROTEIN 39"/>
    <property type="match status" value="1"/>
</dbReference>
<evidence type="ECO:0000256" key="1">
    <source>
        <dbReference type="ARBA" id="ARBA00004123"/>
    </source>
</evidence>
<sequence>MAPKSEIWRNFIKTDGSGKCKIFEKIIKTKNNTTNLHNHVKSIHGIIFDKKIKANSESKLLVDTSARDAYDLDDDDVEEVVPSSYLFSINNTSHLLMQLLVFQVTNEITINVDDAQNINPRTSCTQETVAVKKIPQPQITVVINNLKSFQEGRGKAGQINNSLVFIIIKDCLPFRTVEKDGFKSFMMVLCPLYKIPCRETIKNLVDNKYNAIATKVKNKNCQLK</sequence>
<dbReference type="GO" id="GO:0005634">
    <property type="term" value="C:nucleus"/>
    <property type="evidence" value="ECO:0007669"/>
    <property type="project" value="UniProtKB-SubCell"/>
</dbReference>
<keyword evidence="2" id="KW-0479">Metal-binding</keyword>
<dbReference type="InterPro" id="IPR052035">
    <property type="entry name" value="ZnF_BED_domain_contain"/>
</dbReference>